<name>A0A5C3NEK9_9AGAM</name>
<dbReference type="EMBL" id="ML213504">
    <property type="protein sequence ID" value="TFK55770.1"/>
    <property type="molecule type" value="Genomic_DNA"/>
</dbReference>
<protein>
    <submittedName>
        <fullName evidence="2">Uncharacterized protein</fullName>
    </submittedName>
</protein>
<dbReference type="PANTHER" id="PTHR16537:SF1">
    <property type="entry name" value="PROTEIN ZNRD2"/>
    <property type="match status" value="1"/>
</dbReference>
<feature type="compositionally biased region" description="Low complexity" evidence="1">
    <location>
        <begin position="203"/>
        <end position="215"/>
    </location>
</feature>
<feature type="region of interest" description="Disordered" evidence="1">
    <location>
        <begin position="260"/>
        <end position="279"/>
    </location>
</feature>
<accession>A0A5C3NEK9</accession>
<reference evidence="2 3" key="1">
    <citation type="journal article" date="2019" name="Nat. Ecol. Evol.">
        <title>Megaphylogeny resolves global patterns of mushroom evolution.</title>
        <authorList>
            <person name="Varga T."/>
            <person name="Krizsan K."/>
            <person name="Foldi C."/>
            <person name="Dima B."/>
            <person name="Sanchez-Garcia M."/>
            <person name="Sanchez-Ramirez S."/>
            <person name="Szollosi G.J."/>
            <person name="Szarkandi J.G."/>
            <person name="Papp V."/>
            <person name="Albert L."/>
            <person name="Andreopoulos W."/>
            <person name="Angelini C."/>
            <person name="Antonin V."/>
            <person name="Barry K.W."/>
            <person name="Bougher N.L."/>
            <person name="Buchanan P."/>
            <person name="Buyck B."/>
            <person name="Bense V."/>
            <person name="Catcheside P."/>
            <person name="Chovatia M."/>
            <person name="Cooper J."/>
            <person name="Damon W."/>
            <person name="Desjardin D."/>
            <person name="Finy P."/>
            <person name="Geml J."/>
            <person name="Haridas S."/>
            <person name="Hughes K."/>
            <person name="Justo A."/>
            <person name="Karasinski D."/>
            <person name="Kautmanova I."/>
            <person name="Kiss B."/>
            <person name="Kocsube S."/>
            <person name="Kotiranta H."/>
            <person name="LaButti K.M."/>
            <person name="Lechner B.E."/>
            <person name="Liimatainen K."/>
            <person name="Lipzen A."/>
            <person name="Lukacs Z."/>
            <person name="Mihaltcheva S."/>
            <person name="Morgado L.N."/>
            <person name="Niskanen T."/>
            <person name="Noordeloos M.E."/>
            <person name="Ohm R.A."/>
            <person name="Ortiz-Santana B."/>
            <person name="Ovrebo C."/>
            <person name="Racz N."/>
            <person name="Riley R."/>
            <person name="Savchenko A."/>
            <person name="Shiryaev A."/>
            <person name="Soop K."/>
            <person name="Spirin V."/>
            <person name="Szebenyi C."/>
            <person name="Tomsovsky M."/>
            <person name="Tulloss R.E."/>
            <person name="Uehling J."/>
            <person name="Grigoriev I.V."/>
            <person name="Vagvolgyi C."/>
            <person name="Papp T."/>
            <person name="Martin F.M."/>
            <person name="Miettinen O."/>
            <person name="Hibbett D.S."/>
            <person name="Nagy L.G."/>
        </authorList>
    </citation>
    <scope>NUCLEOTIDE SEQUENCE [LARGE SCALE GENOMIC DNA]</scope>
    <source>
        <strain evidence="2 3">OMC1185</strain>
    </source>
</reference>
<dbReference type="Pfam" id="PF06677">
    <property type="entry name" value="Auto_anti-p27"/>
    <property type="match status" value="2"/>
</dbReference>
<dbReference type="STRING" id="5364.A0A5C3NEK9"/>
<feature type="compositionally biased region" description="Polar residues" evidence="1">
    <location>
        <begin position="77"/>
        <end position="105"/>
    </location>
</feature>
<dbReference type="InterPro" id="IPR009563">
    <property type="entry name" value="SSSCA1"/>
</dbReference>
<keyword evidence="3" id="KW-1185">Reference proteome</keyword>
<evidence type="ECO:0000256" key="1">
    <source>
        <dbReference type="SAM" id="MobiDB-lite"/>
    </source>
</evidence>
<dbReference type="Proteomes" id="UP000305948">
    <property type="component" value="Unassembled WGS sequence"/>
</dbReference>
<feature type="region of interest" description="Disordered" evidence="1">
    <location>
        <begin position="58"/>
        <end position="110"/>
    </location>
</feature>
<feature type="region of interest" description="Disordered" evidence="1">
    <location>
        <begin position="196"/>
        <end position="229"/>
    </location>
</feature>
<gene>
    <name evidence="2" type="ORF">OE88DRAFT_1731419</name>
</gene>
<dbReference type="PANTHER" id="PTHR16537">
    <property type="entry name" value="SJOEGREN SYNDROME/SCLERODERMA AUTOANTIGEN 1"/>
    <property type="match status" value="1"/>
</dbReference>
<sequence length="344" mass="36232">MSRVIDVSSKLGEYMLKGWVLTDRACPKGCNVPLMRSPNGTAPIVHFCANCDGDPSNISSGSSSTSTRPRVDRADPSSPSLASSTHYSRASTPPTEISSALSSPTFAPPMDTAETLRRRQQSDNASIEIGKRLLKGWAMLADECPNAGCYGIPLVRPPKLGGGKDPRKECVACGTVYVDEKDASGWDRLVPLDATIGRQQNVPSSSSVTPSAGPSNELSSREDKGKGAVYEKTPQVPETLLLSPTSLSVQPTVFQSALPPAQTTRSVPQPTRVAPSGPSALQVSSHALETALVALSERLVRLSSVPDVVDPLSIGQTAEAISRVTQALSQVKHLQAGVPLRNAS</sequence>
<dbReference type="OrthoDB" id="28939at2759"/>
<dbReference type="AlphaFoldDB" id="A0A5C3NEK9"/>
<evidence type="ECO:0000313" key="3">
    <source>
        <dbReference type="Proteomes" id="UP000305948"/>
    </source>
</evidence>
<organism evidence="2 3">
    <name type="scientific">Heliocybe sulcata</name>
    <dbReference type="NCBI Taxonomy" id="5364"/>
    <lineage>
        <taxon>Eukaryota</taxon>
        <taxon>Fungi</taxon>
        <taxon>Dikarya</taxon>
        <taxon>Basidiomycota</taxon>
        <taxon>Agaricomycotina</taxon>
        <taxon>Agaricomycetes</taxon>
        <taxon>Gloeophyllales</taxon>
        <taxon>Gloeophyllaceae</taxon>
        <taxon>Heliocybe</taxon>
    </lineage>
</organism>
<dbReference type="InterPro" id="IPR051888">
    <property type="entry name" value="UPF0148_domain"/>
</dbReference>
<proteinExistence type="predicted"/>
<evidence type="ECO:0000313" key="2">
    <source>
        <dbReference type="EMBL" id="TFK55770.1"/>
    </source>
</evidence>